<protein>
    <submittedName>
        <fullName evidence="2">Uncharacterized protein</fullName>
    </submittedName>
</protein>
<comment type="caution">
    <text evidence="2">The sequence shown here is derived from an EMBL/GenBank/DDBJ whole genome shotgun (WGS) entry which is preliminary data.</text>
</comment>
<feature type="compositionally biased region" description="Basic and acidic residues" evidence="1">
    <location>
        <begin position="1"/>
        <end position="22"/>
    </location>
</feature>
<feature type="region of interest" description="Disordered" evidence="1">
    <location>
        <begin position="1"/>
        <end position="40"/>
    </location>
</feature>
<proteinExistence type="predicted"/>
<reference evidence="2" key="1">
    <citation type="journal article" date="2023" name="Mol. Phylogenet. Evol.">
        <title>Genome-scale phylogeny and comparative genomics of the fungal order Sordariales.</title>
        <authorList>
            <person name="Hensen N."/>
            <person name="Bonometti L."/>
            <person name="Westerberg I."/>
            <person name="Brannstrom I.O."/>
            <person name="Guillou S."/>
            <person name="Cros-Aarteil S."/>
            <person name="Calhoun S."/>
            <person name="Haridas S."/>
            <person name="Kuo A."/>
            <person name="Mondo S."/>
            <person name="Pangilinan J."/>
            <person name="Riley R."/>
            <person name="LaButti K."/>
            <person name="Andreopoulos B."/>
            <person name="Lipzen A."/>
            <person name="Chen C."/>
            <person name="Yan M."/>
            <person name="Daum C."/>
            <person name="Ng V."/>
            <person name="Clum A."/>
            <person name="Steindorff A."/>
            <person name="Ohm R.A."/>
            <person name="Martin F."/>
            <person name="Silar P."/>
            <person name="Natvig D.O."/>
            <person name="Lalanne C."/>
            <person name="Gautier V."/>
            <person name="Ament-Velasquez S.L."/>
            <person name="Kruys A."/>
            <person name="Hutchinson M.I."/>
            <person name="Powell A.J."/>
            <person name="Barry K."/>
            <person name="Miller A.N."/>
            <person name="Grigoriev I.V."/>
            <person name="Debuchy R."/>
            <person name="Gladieux P."/>
            <person name="Hiltunen Thoren M."/>
            <person name="Johannesson H."/>
        </authorList>
    </citation>
    <scope>NUCLEOTIDE SEQUENCE</scope>
    <source>
        <strain evidence="2">PSN293</strain>
    </source>
</reference>
<evidence type="ECO:0000256" key="1">
    <source>
        <dbReference type="SAM" id="MobiDB-lite"/>
    </source>
</evidence>
<dbReference type="EMBL" id="MU858061">
    <property type="protein sequence ID" value="KAK4217186.1"/>
    <property type="molecule type" value="Genomic_DNA"/>
</dbReference>
<dbReference type="AlphaFoldDB" id="A0AAN6YFL4"/>
<dbReference type="Proteomes" id="UP001301769">
    <property type="component" value="Unassembled WGS sequence"/>
</dbReference>
<keyword evidence="3" id="KW-1185">Reference proteome</keyword>
<evidence type="ECO:0000313" key="3">
    <source>
        <dbReference type="Proteomes" id="UP001301769"/>
    </source>
</evidence>
<reference evidence="2" key="2">
    <citation type="submission" date="2023-05" db="EMBL/GenBank/DDBJ databases">
        <authorList>
            <consortium name="Lawrence Berkeley National Laboratory"/>
            <person name="Steindorff A."/>
            <person name="Hensen N."/>
            <person name="Bonometti L."/>
            <person name="Westerberg I."/>
            <person name="Brannstrom I.O."/>
            <person name="Guillou S."/>
            <person name="Cros-Aarteil S."/>
            <person name="Calhoun S."/>
            <person name="Haridas S."/>
            <person name="Kuo A."/>
            <person name="Mondo S."/>
            <person name="Pangilinan J."/>
            <person name="Riley R."/>
            <person name="Labutti K."/>
            <person name="Andreopoulos B."/>
            <person name="Lipzen A."/>
            <person name="Chen C."/>
            <person name="Yanf M."/>
            <person name="Daum C."/>
            <person name="Ng V."/>
            <person name="Clum A."/>
            <person name="Ohm R."/>
            <person name="Martin F."/>
            <person name="Silar P."/>
            <person name="Natvig D."/>
            <person name="Lalanne C."/>
            <person name="Gautier V."/>
            <person name="Ament-Velasquez S.L."/>
            <person name="Kruys A."/>
            <person name="Hutchinson M.I."/>
            <person name="Powell A.J."/>
            <person name="Barry K."/>
            <person name="Miller A.N."/>
            <person name="Grigoriev I.V."/>
            <person name="Debuchy R."/>
            <person name="Gladieux P."/>
            <person name="Thoren M.H."/>
            <person name="Johannesson H."/>
        </authorList>
    </citation>
    <scope>NUCLEOTIDE SEQUENCE</scope>
    <source>
        <strain evidence="2">PSN293</strain>
    </source>
</reference>
<gene>
    <name evidence="2" type="ORF">QBC37DRAFT_396858</name>
</gene>
<accession>A0AAN6YFL4</accession>
<name>A0AAN6YFL4_9PEZI</name>
<organism evidence="2 3">
    <name type="scientific">Rhypophila decipiens</name>
    <dbReference type="NCBI Taxonomy" id="261697"/>
    <lineage>
        <taxon>Eukaryota</taxon>
        <taxon>Fungi</taxon>
        <taxon>Dikarya</taxon>
        <taxon>Ascomycota</taxon>
        <taxon>Pezizomycotina</taxon>
        <taxon>Sordariomycetes</taxon>
        <taxon>Sordariomycetidae</taxon>
        <taxon>Sordariales</taxon>
        <taxon>Naviculisporaceae</taxon>
        <taxon>Rhypophila</taxon>
    </lineage>
</organism>
<evidence type="ECO:0000313" key="2">
    <source>
        <dbReference type="EMBL" id="KAK4217186.1"/>
    </source>
</evidence>
<sequence length="209" mass="23572">MEHQSMTKDGREEKKEQREGQDVGRASWKGRSPKPSTAGINNWTTAHLLCRSPDSTHSFNMKVYNASMVVRANVAPCTRLTTACISIHLILTSLYQDVGFRERAREGYGNKLKLTSEQLKHTPCAILPPFNCKKCSDFYNIDKDGSKMCEVISRCENPDNKDEEKTKQGIKCTRVTLSGESDRIYKAGVCGKETCQWDFPPECFVDGSY</sequence>